<dbReference type="Pfam" id="PF10055">
    <property type="entry name" value="DUF2292"/>
    <property type="match status" value="1"/>
</dbReference>
<evidence type="ECO:0000313" key="1">
    <source>
        <dbReference type="EMBL" id="MPW27232.1"/>
    </source>
</evidence>
<comment type="caution">
    <text evidence="1">The sequence shown here is derived from an EMBL/GenBank/DDBJ whole genome shotgun (WGS) entry which is preliminary data.</text>
</comment>
<accession>A0A6A7KD10</accession>
<sequence length="45" mass="5325">MQITVNLQEKKLIDLIRKTKYGELKILVQDSLPIRVEEMKKSIKL</sequence>
<dbReference type="InterPro" id="IPR018743">
    <property type="entry name" value="DUF2292"/>
</dbReference>
<dbReference type="Proteomes" id="UP000440004">
    <property type="component" value="Unassembled WGS sequence"/>
</dbReference>
<dbReference type="EMBL" id="WHNX01000049">
    <property type="protein sequence ID" value="MPW27232.1"/>
    <property type="molecule type" value="Genomic_DNA"/>
</dbReference>
<dbReference type="AlphaFoldDB" id="A0A6A7KD10"/>
<keyword evidence="2" id="KW-1185">Reference proteome</keyword>
<name>A0A6A7KD10_9FIRM</name>
<proteinExistence type="predicted"/>
<protein>
    <submittedName>
        <fullName evidence="1">DUF2292 domain-containing protein</fullName>
    </submittedName>
</protein>
<gene>
    <name evidence="1" type="ORF">GC105_15800</name>
</gene>
<organism evidence="1 2">
    <name type="scientific">Alkalibaculum sporogenes</name>
    <dbReference type="NCBI Taxonomy" id="2655001"/>
    <lineage>
        <taxon>Bacteria</taxon>
        <taxon>Bacillati</taxon>
        <taxon>Bacillota</taxon>
        <taxon>Clostridia</taxon>
        <taxon>Eubacteriales</taxon>
        <taxon>Eubacteriaceae</taxon>
        <taxon>Alkalibaculum</taxon>
    </lineage>
</organism>
<evidence type="ECO:0000313" key="2">
    <source>
        <dbReference type="Proteomes" id="UP000440004"/>
    </source>
</evidence>
<reference evidence="1 2" key="1">
    <citation type="submission" date="2019-10" db="EMBL/GenBank/DDBJ databases">
        <title>Alkalibaculum tamaniensis sp.nov., a new alkaliphilic acetogen, isolated on methoxylated aromatics from a mud volcano.</title>
        <authorList>
            <person name="Khomyakova M.A."/>
            <person name="Merkel A.Y."/>
            <person name="Bonch-Osmolovskaya E.A."/>
            <person name="Slobodkin A.I."/>
        </authorList>
    </citation>
    <scope>NUCLEOTIDE SEQUENCE [LARGE SCALE GENOMIC DNA]</scope>
    <source>
        <strain evidence="1 2">M08DMB</strain>
    </source>
</reference>